<dbReference type="Pfam" id="PF03171">
    <property type="entry name" value="2OG-FeII_Oxy"/>
    <property type="match status" value="1"/>
</dbReference>
<protein>
    <recommendedName>
        <fullName evidence="1">Isopenicillin N synthase-like Fe(2+) 2OG dioxygenase domain-containing protein</fullName>
    </recommendedName>
</protein>
<dbReference type="PANTHER" id="PTHR47990">
    <property type="entry name" value="2-OXOGLUTARATE (2OG) AND FE(II)-DEPENDENT OXYGENASE SUPERFAMILY PROTEIN-RELATED"/>
    <property type="match status" value="1"/>
</dbReference>
<gene>
    <name evidence="2" type="ORF">FPE_LOCUS5188</name>
</gene>
<evidence type="ECO:0000259" key="1">
    <source>
        <dbReference type="Pfam" id="PF03171"/>
    </source>
</evidence>
<sequence>MVFNSYGVQNYYNSLVQSSFYLTRFMKYRVPKENEINIGLIPHTDKNFMTIIDTNHVRGLEIETRDGEWLDFQPSPSAYLVNAGEPMMAWSNGRIHAPLHRVVIRGEEEKYSIGNFSCVNGMVEVPDKLVDSENPWKFKPFSHLAFLEYCKKGGPTIMQSAIKTFCGI</sequence>
<organism evidence="2 3">
    <name type="scientific">Fraxinus pennsylvanica</name>
    <dbReference type="NCBI Taxonomy" id="56036"/>
    <lineage>
        <taxon>Eukaryota</taxon>
        <taxon>Viridiplantae</taxon>
        <taxon>Streptophyta</taxon>
        <taxon>Embryophyta</taxon>
        <taxon>Tracheophyta</taxon>
        <taxon>Spermatophyta</taxon>
        <taxon>Magnoliopsida</taxon>
        <taxon>eudicotyledons</taxon>
        <taxon>Gunneridae</taxon>
        <taxon>Pentapetalae</taxon>
        <taxon>asterids</taxon>
        <taxon>lamiids</taxon>
        <taxon>Lamiales</taxon>
        <taxon>Oleaceae</taxon>
        <taxon>Oleeae</taxon>
        <taxon>Fraxinus</taxon>
    </lineage>
</organism>
<evidence type="ECO:0000313" key="2">
    <source>
        <dbReference type="EMBL" id="CAI9757758.1"/>
    </source>
</evidence>
<dbReference type="SUPFAM" id="SSF51197">
    <property type="entry name" value="Clavaminate synthase-like"/>
    <property type="match status" value="1"/>
</dbReference>
<dbReference type="AlphaFoldDB" id="A0AAD1YWE1"/>
<dbReference type="InterPro" id="IPR027443">
    <property type="entry name" value="IPNS-like_sf"/>
</dbReference>
<reference evidence="2" key="1">
    <citation type="submission" date="2023-05" db="EMBL/GenBank/DDBJ databases">
        <authorList>
            <person name="Huff M."/>
        </authorList>
    </citation>
    <scope>NUCLEOTIDE SEQUENCE</scope>
</reference>
<keyword evidence="3" id="KW-1185">Reference proteome</keyword>
<dbReference type="InterPro" id="IPR044861">
    <property type="entry name" value="IPNS-like_FE2OG_OXY"/>
</dbReference>
<feature type="domain" description="Isopenicillin N synthase-like Fe(2+) 2OG dioxygenase" evidence="1">
    <location>
        <begin position="25"/>
        <end position="117"/>
    </location>
</feature>
<dbReference type="Proteomes" id="UP000834106">
    <property type="component" value="Chromosome 3"/>
</dbReference>
<accession>A0AAD1YWE1</accession>
<name>A0AAD1YWE1_9LAMI</name>
<proteinExistence type="predicted"/>
<evidence type="ECO:0000313" key="3">
    <source>
        <dbReference type="Proteomes" id="UP000834106"/>
    </source>
</evidence>
<dbReference type="EMBL" id="OU503038">
    <property type="protein sequence ID" value="CAI9757758.1"/>
    <property type="molecule type" value="Genomic_DNA"/>
</dbReference>
<dbReference type="InterPro" id="IPR050231">
    <property type="entry name" value="Iron_ascorbate_oxido_reductase"/>
</dbReference>
<dbReference type="Gene3D" id="2.60.120.330">
    <property type="entry name" value="B-lactam Antibiotic, Isopenicillin N Synthase, Chain"/>
    <property type="match status" value="1"/>
</dbReference>